<dbReference type="InterPro" id="IPR030659">
    <property type="entry name" value="SecY_CS"/>
</dbReference>
<dbReference type="InterPro" id="IPR026593">
    <property type="entry name" value="SecY"/>
</dbReference>
<proteinExistence type="inferred from homology"/>
<name>A0ABW4BF43_9LACO</name>
<keyword evidence="12" id="KW-1185">Reference proteome</keyword>
<evidence type="ECO:0000256" key="1">
    <source>
        <dbReference type="ARBA" id="ARBA00004141"/>
    </source>
</evidence>
<evidence type="ECO:0000256" key="6">
    <source>
        <dbReference type="ARBA" id="ARBA00022989"/>
    </source>
</evidence>
<keyword evidence="8 9" id="KW-0472">Membrane</keyword>
<dbReference type="PANTHER" id="PTHR10906">
    <property type="entry name" value="SECY/SEC61-ALPHA FAMILY MEMBER"/>
    <property type="match status" value="1"/>
</dbReference>
<comment type="subunit">
    <text evidence="9">Component of the Sec protein translocase complex. Heterotrimer consisting of SecY, SecE and SecG subunits. The heterotrimers can form oligomers, although 1 heterotrimer is thought to be able to translocate proteins. Interacts with the ribosome. Interacts with SecDF, and other proteins may be involved. Interacts with SecA.</text>
</comment>
<evidence type="ECO:0000256" key="3">
    <source>
        <dbReference type="ARBA" id="ARBA00022448"/>
    </source>
</evidence>
<protein>
    <recommendedName>
        <fullName evidence="9">Protein translocase subunit SecY</fullName>
    </recommendedName>
</protein>
<evidence type="ECO:0000313" key="12">
    <source>
        <dbReference type="Proteomes" id="UP001597199"/>
    </source>
</evidence>
<sequence>MLKTLVNAFKVKDIRNKILFTLGVLLVYRLGAQIAVPGVNAKALTQVGSTGLISLLDTVSGGGLANYSIFSMGVSPYITAQIVVQLLQMDIVPKFVEWSKQGEVGRRKLNQVTRYLTIFLGFFQAVGITAGFQQLSALGLVKNPTVQTYVVIGIILTGGTMLLTWMGEQITDKGIGNGVSMIIFAGIIARLPSGIQQLWQDNIANNNASDRWQGVLFLVALAIILVLVITFVTWVQQANRKIPIQYTRRVTAAGSNSYLPLKVNVAGVIPVIFASSFIITPQTILMAFANKFQDAGWYNALTSVFNMQKPAGTALYTILIVLFTFFYAFVQVNPEKVQENLIKQGSYIPGVWPGKETEKYLSGLLMRLSTVGALFLGFVALLPQLAANIWGLPQSIGLGGTSLLIVVMTAIELVRQLDGLLMKREYVGFIRDDLVKD</sequence>
<keyword evidence="7 9" id="KW-0811">Translocation</keyword>
<keyword evidence="3 9" id="KW-0813">Transport</keyword>
<reference evidence="12" key="1">
    <citation type="journal article" date="2019" name="Int. J. Syst. Evol. Microbiol.">
        <title>The Global Catalogue of Microorganisms (GCM) 10K type strain sequencing project: providing services to taxonomists for standard genome sequencing and annotation.</title>
        <authorList>
            <consortium name="The Broad Institute Genomics Platform"/>
            <consortium name="The Broad Institute Genome Sequencing Center for Infectious Disease"/>
            <person name="Wu L."/>
            <person name="Ma J."/>
        </authorList>
    </citation>
    <scope>NUCLEOTIDE SEQUENCE [LARGE SCALE GENOMIC DNA]</scope>
    <source>
        <strain evidence="12">CCM 9110</strain>
    </source>
</reference>
<dbReference type="HAMAP" id="MF_01465">
    <property type="entry name" value="SecY"/>
    <property type="match status" value="1"/>
</dbReference>
<feature type="transmembrane region" description="Helical" evidence="9">
    <location>
        <begin position="310"/>
        <end position="330"/>
    </location>
</feature>
<dbReference type="PIRSF" id="PIRSF004557">
    <property type="entry name" value="SecY"/>
    <property type="match status" value="1"/>
</dbReference>
<feature type="transmembrane region" description="Helical" evidence="9">
    <location>
        <begin position="364"/>
        <end position="383"/>
    </location>
</feature>
<comment type="caution">
    <text evidence="9">Lacks conserved residue(s) required for the propagation of feature annotation.</text>
</comment>
<evidence type="ECO:0000256" key="8">
    <source>
        <dbReference type="ARBA" id="ARBA00023136"/>
    </source>
</evidence>
<dbReference type="PRINTS" id="PR00303">
    <property type="entry name" value="SECYTRNLCASE"/>
</dbReference>
<evidence type="ECO:0000256" key="5">
    <source>
        <dbReference type="ARBA" id="ARBA00022927"/>
    </source>
</evidence>
<evidence type="ECO:0000256" key="4">
    <source>
        <dbReference type="ARBA" id="ARBA00022692"/>
    </source>
</evidence>
<feature type="transmembrane region" description="Helical" evidence="9">
    <location>
        <begin position="115"/>
        <end position="134"/>
    </location>
</feature>
<dbReference type="SUPFAM" id="SSF103491">
    <property type="entry name" value="Preprotein translocase SecY subunit"/>
    <property type="match status" value="1"/>
</dbReference>
<organism evidence="11 12">
    <name type="scientific">Lacticaseibacillus suilingensis</name>
    <dbReference type="NCBI Taxonomy" id="2799577"/>
    <lineage>
        <taxon>Bacteria</taxon>
        <taxon>Bacillati</taxon>
        <taxon>Bacillota</taxon>
        <taxon>Bacilli</taxon>
        <taxon>Lactobacillales</taxon>
        <taxon>Lactobacillaceae</taxon>
        <taxon>Lacticaseibacillus</taxon>
    </lineage>
</organism>
<comment type="subcellular location">
    <subcellularLocation>
        <location evidence="9">Cell membrane</location>
        <topology evidence="9">Multi-pass membrane protein</topology>
    </subcellularLocation>
    <subcellularLocation>
        <location evidence="1">Membrane</location>
        <topology evidence="1">Multi-pass membrane protein</topology>
    </subcellularLocation>
</comment>
<evidence type="ECO:0000256" key="7">
    <source>
        <dbReference type="ARBA" id="ARBA00023010"/>
    </source>
</evidence>
<keyword evidence="6 9" id="KW-1133">Transmembrane helix</keyword>
<dbReference type="InterPro" id="IPR002208">
    <property type="entry name" value="SecY/SEC61-alpha"/>
</dbReference>
<feature type="transmembrane region" description="Helical" evidence="9">
    <location>
        <begin position="178"/>
        <end position="195"/>
    </location>
</feature>
<keyword evidence="4 9" id="KW-0812">Transmembrane</keyword>
<feature type="transmembrane region" description="Helical" evidence="9">
    <location>
        <begin position="265"/>
        <end position="290"/>
    </location>
</feature>
<dbReference type="RefSeq" id="WP_204119677.1">
    <property type="nucleotide sequence ID" value="NZ_BOLV01000021.1"/>
</dbReference>
<dbReference type="PROSITE" id="PS00755">
    <property type="entry name" value="SECY_1"/>
    <property type="match status" value="1"/>
</dbReference>
<comment type="function">
    <text evidence="9">The central subunit of the protein translocation channel SecYEG. Consists of two halves formed by TMs 1-5 and 6-10. These two domains form a lateral gate at the front which open onto the bilayer between TMs 2 and 7, and are clamped together by SecE at the back. The channel is closed by both a pore ring composed of hydrophobic SecY resides and a short helix (helix 2A) on the extracellular side of the membrane which forms a plug. The plug probably moves laterally to allow the channel to open. The ring and the pore may move independently.</text>
</comment>
<accession>A0ABW4BF43</accession>
<comment type="caution">
    <text evidence="11">The sequence shown here is derived from an EMBL/GenBank/DDBJ whole genome shotgun (WGS) entry which is preliminary data.</text>
</comment>
<keyword evidence="9" id="KW-1003">Cell membrane</keyword>
<comment type="similarity">
    <text evidence="2 9 10">Belongs to the SecY/SEC61-alpha family.</text>
</comment>
<evidence type="ECO:0000256" key="10">
    <source>
        <dbReference type="RuleBase" id="RU004349"/>
    </source>
</evidence>
<gene>
    <name evidence="9 11" type="primary">secY</name>
    <name evidence="11" type="ORF">ACFQ41_00205</name>
</gene>
<evidence type="ECO:0000313" key="11">
    <source>
        <dbReference type="EMBL" id="MFD1397732.1"/>
    </source>
</evidence>
<feature type="transmembrane region" description="Helical" evidence="9">
    <location>
        <begin position="395"/>
        <end position="414"/>
    </location>
</feature>
<evidence type="ECO:0000256" key="2">
    <source>
        <dbReference type="ARBA" id="ARBA00005751"/>
    </source>
</evidence>
<keyword evidence="5 9" id="KW-0653">Protein transport</keyword>
<dbReference type="InterPro" id="IPR023201">
    <property type="entry name" value="SecY_dom_sf"/>
</dbReference>
<evidence type="ECO:0000256" key="9">
    <source>
        <dbReference type="HAMAP-Rule" id="MF_01465"/>
    </source>
</evidence>
<feature type="transmembrane region" description="Helical" evidence="9">
    <location>
        <begin position="146"/>
        <end position="166"/>
    </location>
</feature>
<dbReference type="Pfam" id="PF00344">
    <property type="entry name" value="SecY"/>
    <property type="match status" value="1"/>
</dbReference>
<dbReference type="NCBIfam" id="TIGR00967">
    <property type="entry name" value="3a0501s007"/>
    <property type="match status" value="1"/>
</dbReference>
<feature type="transmembrane region" description="Helical" evidence="9">
    <location>
        <begin position="215"/>
        <end position="235"/>
    </location>
</feature>
<dbReference type="Gene3D" id="1.10.3370.10">
    <property type="entry name" value="SecY subunit domain"/>
    <property type="match status" value="1"/>
</dbReference>
<dbReference type="Proteomes" id="UP001597199">
    <property type="component" value="Unassembled WGS sequence"/>
</dbReference>
<dbReference type="EMBL" id="JBHTOA010000001">
    <property type="protein sequence ID" value="MFD1397732.1"/>
    <property type="molecule type" value="Genomic_DNA"/>
</dbReference>